<dbReference type="Proteomes" id="UP001054945">
    <property type="component" value="Unassembled WGS sequence"/>
</dbReference>
<dbReference type="AlphaFoldDB" id="A0AAV4NAP8"/>
<comment type="caution">
    <text evidence="1">The sequence shown here is derived from an EMBL/GenBank/DDBJ whole genome shotgun (WGS) entry which is preliminary data.</text>
</comment>
<evidence type="ECO:0000313" key="2">
    <source>
        <dbReference type="Proteomes" id="UP001054945"/>
    </source>
</evidence>
<protein>
    <submittedName>
        <fullName evidence="1">Uncharacterized protein</fullName>
    </submittedName>
</protein>
<accession>A0AAV4NAP8</accession>
<sequence length="87" mass="9623">MFLQIPTVQNGENPALLLLQISGSTGYLEPAFFNWLSSALFIHITLNVHELEYACSSPTDFEEGSKASEVLFSRSPPNEIGIMSVYL</sequence>
<gene>
    <name evidence="1" type="ORF">CEXT_624911</name>
</gene>
<proteinExistence type="predicted"/>
<evidence type="ECO:0000313" key="1">
    <source>
        <dbReference type="EMBL" id="GIX81409.1"/>
    </source>
</evidence>
<reference evidence="1 2" key="1">
    <citation type="submission" date="2021-06" db="EMBL/GenBank/DDBJ databases">
        <title>Caerostris extrusa draft genome.</title>
        <authorList>
            <person name="Kono N."/>
            <person name="Arakawa K."/>
        </authorList>
    </citation>
    <scope>NUCLEOTIDE SEQUENCE [LARGE SCALE GENOMIC DNA]</scope>
</reference>
<name>A0AAV4NAP8_CAEEX</name>
<keyword evidence="2" id="KW-1185">Reference proteome</keyword>
<dbReference type="EMBL" id="BPLR01003124">
    <property type="protein sequence ID" value="GIX81409.1"/>
    <property type="molecule type" value="Genomic_DNA"/>
</dbReference>
<organism evidence="1 2">
    <name type="scientific">Caerostris extrusa</name>
    <name type="common">Bark spider</name>
    <name type="synonym">Caerostris bankana</name>
    <dbReference type="NCBI Taxonomy" id="172846"/>
    <lineage>
        <taxon>Eukaryota</taxon>
        <taxon>Metazoa</taxon>
        <taxon>Ecdysozoa</taxon>
        <taxon>Arthropoda</taxon>
        <taxon>Chelicerata</taxon>
        <taxon>Arachnida</taxon>
        <taxon>Araneae</taxon>
        <taxon>Araneomorphae</taxon>
        <taxon>Entelegynae</taxon>
        <taxon>Araneoidea</taxon>
        <taxon>Araneidae</taxon>
        <taxon>Caerostris</taxon>
    </lineage>
</organism>